<dbReference type="Pfam" id="PF26571">
    <property type="entry name" value="VldE"/>
    <property type="match status" value="1"/>
</dbReference>
<sequence>MSTFRQKLLTTLAAVVAPLALVAAPAASSQAAETDAASGRWVTVKPGYDPSQIGPGDNRVTRGGIDGLGSNRSTYCAGKTQPGTIRLKNYLQHYFPTTRASGLYNCRKIANSNEWSLHAEGRAVDHFLNVNNAAQKKAGDAILYAFTKKDKNAVPAGLAQRWGVQEIIWNCKIWTAARADEGVRAYGPCSTSSSPTIRHEDHVHIAQHRVGAAEGTTAYTGYQVWLPDAV</sequence>
<reference evidence="3 4" key="1">
    <citation type="journal article" date="1991" name="Int. J. Syst. Bacteriol.">
        <title>Description of the erythromycin-producing bacterium Arthrobacter sp. strain NRRL B-3381 as Aeromicrobium erythreum gen. nov., sp. nov.</title>
        <authorList>
            <person name="Miller E.S."/>
            <person name="Woese C.R."/>
            <person name="Brenner S."/>
        </authorList>
    </citation>
    <scope>NUCLEOTIDE SEQUENCE [LARGE SCALE GENOMIC DNA]</scope>
    <source>
        <strain evidence="3 4">AR18</strain>
    </source>
</reference>
<organism evidence="3 4">
    <name type="scientific">Aeromicrobium erythreum</name>
    <dbReference type="NCBI Taxonomy" id="2041"/>
    <lineage>
        <taxon>Bacteria</taxon>
        <taxon>Bacillati</taxon>
        <taxon>Actinomycetota</taxon>
        <taxon>Actinomycetes</taxon>
        <taxon>Propionibacteriales</taxon>
        <taxon>Nocardioidaceae</taxon>
        <taxon>Aeromicrobium</taxon>
    </lineage>
</organism>
<dbReference type="RefSeq" id="WP_067859452.1">
    <property type="nucleotide sequence ID" value="NZ_CP011502.1"/>
</dbReference>
<dbReference type="EMBL" id="CP011502">
    <property type="protein sequence ID" value="ALX05545.1"/>
    <property type="molecule type" value="Genomic_DNA"/>
</dbReference>
<evidence type="ECO:0000313" key="4">
    <source>
        <dbReference type="Proteomes" id="UP000067689"/>
    </source>
</evidence>
<feature type="chain" id="PRO_5006847047" description="ARB-07466-like C-terminal domain-containing protein" evidence="1">
    <location>
        <begin position="32"/>
        <end position="230"/>
    </location>
</feature>
<dbReference type="KEGG" id="aer:AERYTH_12980"/>
<evidence type="ECO:0000313" key="3">
    <source>
        <dbReference type="EMBL" id="ALX05545.1"/>
    </source>
</evidence>
<dbReference type="InterPro" id="IPR058593">
    <property type="entry name" value="ARB_07466-like_C"/>
</dbReference>
<dbReference type="Proteomes" id="UP000067689">
    <property type="component" value="Chromosome"/>
</dbReference>
<evidence type="ECO:0000256" key="1">
    <source>
        <dbReference type="SAM" id="SignalP"/>
    </source>
</evidence>
<keyword evidence="1" id="KW-0732">Signal</keyword>
<evidence type="ECO:0000259" key="2">
    <source>
        <dbReference type="Pfam" id="PF26571"/>
    </source>
</evidence>
<proteinExistence type="predicted"/>
<gene>
    <name evidence="3" type="ORF">AERYTH_12980</name>
</gene>
<dbReference type="OrthoDB" id="5181100at2"/>
<name>A0A0U4BCE1_9ACTN</name>
<dbReference type="AlphaFoldDB" id="A0A0U4BCE1"/>
<feature type="domain" description="ARB-07466-like C-terminal" evidence="2">
    <location>
        <begin position="77"/>
        <end position="188"/>
    </location>
</feature>
<dbReference type="STRING" id="2041.AERYTH_12980"/>
<feature type="signal peptide" evidence="1">
    <location>
        <begin position="1"/>
        <end position="31"/>
    </location>
</feature>
<accession>A0A0U4BCE1</accession>
<dbReference type="PATRIC" id="fig|2041.4.peg.2708"/>
<keyword evidence="4" id="KW-1185">Reference proteome</keyword>
<protein>
    <recommendedName>
        <fullName evidence="2">ARB-07466-like C-terminal domain-containing protein</fullName>
    </recommendedName>
</protein>